<dbReference type="PANTHER" id="PTHR12147">
    <property type="entry name" value="METALLOPEPTIDASE M28 FAMILY MEMBER"/>
    <property type="match status" value="1"/>
</dbReference>
<dbReference type="Proteomes" id="UP001152795">
    <property type="component" value="Unassembled WGS sequence"/>
</dbReference>
<dbReference type="EMBL" id="CACRXK020012035">
    <property type="protein sequence ID" value="CAB4022559.1"/>
    <property type="molecule type" value="Genomic_DNA"/>
</dbReference>
<name>A0A6S7J0D0_PARCT</name>
<evidence type="ECO:0000259" key="3">
    <source>
        <dbReference type="Pfam" id="PF04389"/>
    </source>
</evidence>
<dbReference type="AlphaFoldDB" id="A0A6S7J0D0"/>
<comment type="cofactor">
    <cofactor evidence="1">
        <name>Zn(2+)</name>
        <dbReference type="ChEBI" id="CHEBI:29105"/>
    </cofactor>
</comment>
<gene>
    <name evidence="4" type="ORF">PACLA_8A023718</name>
</gene>
<evidence type="ECO:0000256" key="2">
    <source>
        <dbReference type="ARBA" id="ARBA00005634"/>
    </source>
</evidence>
<evidence type="ECO:0000256" key="1">
    <source>
        <dbReference type="ARBA" id="ARBA00001947"/>
    </source>
</evidence>
<proteinExistence type="inferred from homology"/>
<dbReference type="PANTHER" id="PTHR12147:SF26">
    <property type="entry name" value="PEPTIDASE M28 DOMAIN-CONTAINING PROTEIN"/>
    <property type="match status" value="1"/>
</dbReference>
<dbReference type="InterPro" id="IPR045175">
    <property type="entry name" value="M28_fam"/>
</dbReference>
<protein>
    <recommendedName>
        <fullName evidence="3">Peptidase M28 domain-containing protein</fullName>
    </recommendedName>
</protein>
<dbReference type="OrthoDB" id="2214at2759"/>
<accession>A0A6S7J0D0</accession>
<evidence type="ECO:0000313" key="4">
    <source>
        <dbReference type="EMBL" id="CAB4022559.1"/>
    </source>
</evidence>
<evidence type="ECO:0000313" key="5">
    <source>
        <dbReference type="Proteomes" id="UP001152795"/>
    </source>
</evidence>
<sequence length="213" mass="23445">MNLINRFFFKFNLPEDTRLVLCDILHDIHSDPTSSLLSILKKFNGTRNHLTKPEGKEEARDYIRKAFKKYGLQVWTERAKIGDRLYAENIVGMISSNRTGTAGDQIVIVGAHYDTTMNTTGVDDNGSGVTALLQAAKNIGKARCEVRNTILFVAFDFEENTAGCNVARGLCGSNRYVKNITSYLAKTGGTISGAIILETMLNHNTSAGMCSKL</sequence>
<dbReference type="SUPFAM" id="SSF53187">
    <property type="entry name" value="Zn-dependent exopeptidases"/>
    <property type="match status" value="1"/>
</dbReference>
<keyword evidence="5" id="KW-1185">Reference proteome</keyword>
<comment type="similarity">
    <text evidence="2">Belongs to the peptidase M28 family. M28B subfamily.</text>
</comment>
<dbReference type="Pfam" id="PF04389">
    <property type="entry name" value="Peptidase_M28"/>
    <property type="match status" value="1"/>
</dbReference>
<dbReference type="GO" id="GO:0006508">
    <property type="term" value="P:proteolysis"/>
    <property type="evidence" value="ECO:0007669"/>
    <property type="project" value="InterPro"/>
</dbReference>
<dbReference type="Gene3D" id="3.40.630.10">
    <property type="entry name" value="Zn peptidases"/>
    <property type="match status" value="1"/>
</dbReference>
<comment type="caution">
    <text evidence="4">The sequence shown here is derived from an EMBL/GenBank/DDBJ whole genome shotgun (WGS) entry which is preliminary data.</text>
</comment>
<dbReference type="InterPro" id="IPR007484">
    <property type="entry name" value="Peptidase_M28"/>
</dbReference>
<dbReference type="GO" id="GO:0008235">
    <property type="term" value="F:metalloexopeptidase activity"/>
    <property type="evidence" value="ECO:0007669"/>
    <property type="project" value="InterPro"/>
</dbReference>
<organism evidence="4 5">
    <name type="scientific">Paramuricea clavata</name>
    <name type="common">Red gorgonian</name>
    <name type="synonym">Violescent sea-whip</name>
    <dbReference type="NCBI Taxonomy" id="317549"/>
    <lineage>
        <taxon>Eukaryota</taxon>
        <taxon>Metazoa</taxon>
        <taxon>Cnidaria</taxon>
        <taxon>Anthozoa</taxon>
        <taxon>Octocorallia</taxon>
        <taxon>Malacalcyonacea</taxon>
        <taxon>Plexauridae</taxon>
        <taxon>Paramuricea</taxon>
    </lineage>
</organism>
<reference evidence="4" key="1">
    <citation type="submission" date="2020-04" db="EMBL/GenBank/DDBJ databases">
        <authorList>
            <person name="Alioto T."/>
            <person name="Alioto T."/>
            <person name="Gomez Garrido J."/>
        </authorList>
    </citation>
    <scope>NUCLEOTIDE SEQUENCE</scope>
    <source>
        <strain evidence="4">A484AB</strain>
    </source>
</reference>
<feature type="domain" description="Peptidase M28" evidence="3">
    <location>
        <begin position="89"/>
        <end position="181"/>
    </location>
</feature>